<dbReference type="InterPro" id="IPR015824">
    <property type="entry name" value="Phosphoglycerate_kinase_N"/>
</dbReference>
<keyword evidence="5 8" id="KW-0418">Kinase</keyword>
<comment type="catalytic activity">
    <reaction evidence="1 8">
        <text>(2R)-3-phosphoglycerate + ATP = (2R)-3-phospho-glyceroyl phosphate + ADP</text>
        <dbReference type="Rhea" id="RHEA:14801"/>
        <dbReference type="ChEBI" id="CHEBI:30616"/>
        <dbReference type="ChEBI" id="CHEBI:57604"/>
        <dbReference type="ChEBI" id="CHEBI:58272"/>
        <dbReference type="ChEBI" id="CHEBI:456216"/>
        <dbReference type="EC" id="2.7.2.3"/>
    </reaction>
</comment>
<comment type="caution">
    <text evidence="9">The sequence shown here is derived from an EMBL/GenBank/DDBJ whole genome shotgun (WGS) entry which is preliminary data.</text>
</comment>
<dbReference type="GO" id="GO:0005524">
    <property type="term" value="F:ATP binding"/>
    <property type="evidence" value="ECO:0007669"/>
    <property type="project" value="UniProtKB-KW"/>
</dbReference>
<keyword evidence="4" id="KW-0547">Nucleotide-binding</keyword>
<organism evidence="9 10">
    <name type="scientific">Candidatus Staskawiczbacteria bacterium RIFOXYD1_FULL_32_13</name>
    <dbReference type="NCBI Taxonomy" id="1802234"/>
    <lineage>
        <taxon>Bacteria</taxon>
        <taxon>Candidatus Staskawicziibacteriota</taxon>
    </lineage>
</organism>
<dbReference type="InterPro" id="IPR001576">
    <property type="entry name" value="Phosphoglycerate_kinase"/>
</dbReference>
<dbReference type="EMBL" id="MHPU01000036">
    <property type="protein sequence ID" value="OGZ87882.1"/>
    <property type="molecule type" value="Genomic_DNA"/>
</dbReference>
<evidence type="ECO:0000256" key="6">
    <source>
        <dbReference type="ARBA" id="ARBA00022840"/>
    </source>
</evidence>
<keyword evidence="3 8" id="KW-0808">Transferase</keyword>
<dbReference type="GO" id="GO:0006096">
    <property type="term" value="P:glycolytic process"/>
    <property type="evidence" value="ECO:0007669"/>
    <property type="project" value="InterPro"/>
</dbReference>
<feature type="binding site" evidence="7">
    <location>
        <position position="277"/>
    </location>
    <ligand>
        <name>ATP</name>
        <dbReference type="ChEBI" id="CHEBI:30616"/>
    </ligand>
</feature>
<dbReference type="PANTHER" id="PTHR11406">
    <property type="entry name" value="PHOSPHOGLYCERATE KINASE"/>
    <property type="match status" value="1"/>
</dbReference>
<dbReference type="Proteomes" id="UP000178935">
    <property type="component" value="Unassembled WGS sequence"/>
</dbReference>
<dbReference type="PANTHER" id="PTHR11406:SF23">
    <property type="entry name" value="PHOSPHOGLYCERATE KINASE 1, CHLOROPLASTIC-RELATED"/>
    <property type="match status" value="1"/>
</dbReference>
<dbReference type="GO" id="GO:0006094">
    <property type="term" value="P:gluconeogenesis"/>
    <property type="evidence" value="ECO:0007669"/>
    <property type="project" value="TreeGrafter"/>
</dbReference>
<dbReference type="GO" id="GO:0005829">
    <property type="term" value="C:cytosol"/>
    <property type="evidence" value="ECO:0007669"/>
    <property type="project" value="TreeGrafter"/>
</dbReference>
<dbReference type="InterPro" id="IPR036043">
    <property type="entry name" value="Phosphoglycerate_kinase_sf"/>
</dbReference>
<dbReference type="PRINTS" id="PR00477">
    <property type="entry name" value="PHGLYCKINASE"/>
</dbReference>
<comment type="similarity">
    <text evidence="8">Belongs to the phosphoglycerate kinase family.</text>
</comment>
<dbReference type="SUPFAM" id="SSF53748">
    <property type="entry name" value="Phosphoglycerate kinase"/>
    <property type="match status" value="1"/>
</dbReference>
<dbReference type="Pfam" id="PF00162">
    <property type="entry name" value="PGK"/>
    <property type="match status" value="2"/>
</dbReference>
<gene>
    <name evidence="9" type="ORF">A2561_01020</name>
</gene>
<evidence type="ECO:0000256" key="4">
    <source>
        <dbReference type="ARBA" id="ARBA00022741"/>
    </source>
</evidence>
<dbReference type="PIRSF" id="PIRSF000724">
    <property type="entry name" value="Pgk"/>
    <property type="match status" value="1"/>
</dbReference>
<dbReference type="AlphaFoldDB" id="A0A1G2JLD7"/>
<feature type="binding site" evidence="7">
    <location>
        <position position="200"/>
    </location>
    <ligand>
        <name>ATP</name>
        <dbReference type="ChEBI" id="CHEBI:30616"/>
    </ligand>
</feature>
<evidence type="ECO:0000256" key="2">
    <source>
        <dbReference type="ARBA" id="ARBA00013061"/>
    </source>
</evidence>
<evidence type="ECO:0000256" key="5">
    <source>
        <dbReference type="ARBA" id="ARBA00022777"/>
    </source>
</evidence>
<dbReference type="Gene3D" id="3.40.50.1260">
    <property type="entry name" value="Phosphoglycerate kinase, N-terminal domain"/>
    <property type="match status" value="3"/>
</dbReference>
<protein>
    <recommendedName>
        <fullName evidence="2 8">Phosphoglycerate kinase</fullName>
        <ecNumber evidence="2 8">2.7.2.3</ecNumber>
    </recommendedName>
</protein>
<proteinExistence type="inferred from homology"/>
<evidence type="ECO:0000313" key="9">
    <source>
        <dbReference type="EMBL" id="OGZ87882.1"/>
    </source>
</evidence>
<dbReference type="GO" id="GO:0043531">
    <property type="term" value="F:ADP binding"/>
    <property type="evidence" value="ECO:0007669"/>
    <property type="project" value="TreeGrafter"/>
</dbReference>
<evidence type="ECO:0000256" key="8">
    <source>
        <dbReference type="RuleBase" id="RU000532"/>
    </source>
</evidence>
<reference evidence="9 10" key="1">
    <citation type="journal article" date="2016" name="Nat. Commun.">
        <title>Thousands of microbial genomes shed light on interconnected biogeochemical processes in an aquifer system.</title>
        <authorList>
            <person name="Anantharaman K."/>
            <person name="Brown C.T."/>
            <person name="Hug L.A."/>
            <person name="Sharon I."/>
            <person name="Castelle C.J."/>
            <person name="Probst A.J."/>
            <person name="Thomas B.C."/>
            <person name="Singh A."/>
            <person name="Wilkins M.J."/>
            <person name="Karaoz U."/>
            <person name="Brodie E.L."/>
            <person name="Williams K.H."/>
            <person name="Hubbard S.S."/>
            <person name="Banfield J.F."/>
        </authorList>
    </citation>
    <scope>NUCLEOTIDE SEQUENCE [LARGE SCALE GENOMIC DNA]</scope>
</reference>
<name>A0A1G2JLD7_9BACT</name>
<evidence type="ECO:0000256" key="1">
    <source>
        <dbReference type="ARBA" id="ARBA00000642"/>
    </source>
</evidence>
<accession>A0A1G2JLD7</accession>
<evidence type="ECO:0000256" key="7">
    <source>
        <dbReference type="PIRSR" id="PIRSR000724-2"/>
    </source>
</evidence>
<dbReference type="GO" id="GO:0004618">
    <property type="term" value="F:phosphoglycerate kinase activity"/>
    <property type="evidence" value="ECO:0007669"/>
    <property type="project" value="UniProtKB-EC"/>
</dbReference>
<evidence type="ECO:0000313" key="10">
    <source>
        <dbReference type="Proteomes" id="UP000178935"/>
    </source>
</evidence>
<evidence type="ECO:0000256" key="3">
    <source>
        <dbReference type="ARBA" id="ARBA00022679"/>
    </source>
</evidence>
<dbReference type="EC" id="2.7.2.3" evidence="2 8"/>
<keyword evidence="6 7" id="KW-0067">ATP-binding</keyword>
<sequence>MRSLKNFNVFNKKVLVRCDFDIPIDEKGNILDDFKIRQSLPTIQYLITRKANITLISHLGNPDGKVGVKLKLDKIAKKLREYLDFPVAKADDCVGPEVEKYINTMDENSILLLENTKFHSEEIDGDVSFAEKFSFLFEIFINNDFADCHTFYATIAGIPQYLTSGAGLFLQEEIDNLNKIINDPLKPLVVIIGGEPNEEKLNFIDEICKIASWVIVGALIKEELARKEMLFKNQDKIIYPVGFTDSFDIDGSVLEIFKEKISLAKTIFWYGSMGKIEQEKYSKGTLFIAKMIAESGAFSIIGGEKLIKLLTGQGLISNFSFITSGGEATLLYLSGEKLPGLVALE</sequence>